<gene>
    <name evidence="2" type="ORF">SASPL_145610</name>
</gene>
<keyword evidence="3" id="KW-1185">Reference proteome</keyword>
<evidence type="ECO:0000313" key="3">
    <source>
        <dbReference type="Proteomes" id="UP000298416"/>
    </source>
</evidence>
<feature type="domain" description="Hyaluronan/mRNA-binding protein" evidence="1">
    <location>
        <begin position="228"/>
        <end position="256"/>
    </location>
</feature>
<evidence type="ECO:0000259" key="1">
    <source>
        <dbReference type="Pfam" id="PF04774"/>
    </source>
</evidence>
<dbReference type="InterPro" id="IPR006861">
    <property type="entry name" value="HABP4_PAIRBP1-bd"/>
</dbReference>
<sequence length="294" mass="32619">MLNQETHRNCAIIRVTHPSTDHLLNRLLVGTHRDCARNKDTEHMIRNSLLSITSTRSNLNSSVVGEERCDEWERVHSTDSIFKTEAKEALVHDVATSDTEDVTIPAIDLPSDSHNGGEIRAGSPDIGDEEELLDADKEKEVLVNMWSAPVIGEECGNTERFYIFNHDIDRGSYKYSPENDNSYGNGEISAGQVAYDGADAGKCYGKRAGFTNGDGGKRDHPCRSLVCHSGTDYGNELKREDADRGNWGTQTDELVQASSALDFIVIMSKPPPLEIRRLYMGPIPARVEQFWGHG</sequence>
<dbReference type="Pfam" id="PF04774">
    <property type="entry name" value="HABP4_PAI-RBP1"/>
    <property type="match status" value="1"/>
</dbReference>
<dbReference type="AlphaFoldDB" id="A0A8X8WJ75"/>
<proteinExistence type="predicted"/>
<accession>A0A8X8WJ75</accession>
<dbReference type="Proteomes" id="UP000298416">
    <property type="component" value="Unassembled WGS sequence"/>
</dbReference>
<name>A0A8X8WJ75_SALSN</name>
<evidence type="ECO:0000313" key="2">
    <source>
        <dbReference type="EMBL" id="KAG6395019.1"/>
    </source>
</evidence>
<reference evidence="2" key="1">
    <citation type="submission" date="2018-01" db="EMBL/GenBank/DDBJ databases">
        <authorList>
            <person name="Mao J.F."/>
        </authorList>
    </citation>
    <scope>NUCLEOTIDE SEQUENCE</scope>
    <source>
        <strain evidence="2">Huo1</strain>
        <tissue evidence="2">Leaf</tissue>
    </source>
</reference>
<protein>
    <recommendedName>
        <fullName evidence="1">Hyaluronan/mRNA-binding protein domain-containing protein</fullName>
    </recommendedName>
</protein>
<dbReference type="EMBL" id="PNBA02000017">
    <property type="protein sequence ID" value="KAG6395019.1"/>
    <property type="molecule type" value="Genomic_DNA"/>
</dbReference>
<comment type="caution">
    <text evidence="2">The sequence shown here is derived from an EMBL/GenBank/DDBJ whole genome shotgun (WGS) entry which is preliminary data.</text>
</comment>
<reference evidence="2" key="2">
    <citation type="submission" date="2020-08" db="EMBL/GenBank/DDBJ databases">
        <title>Plant Genome Project.</title>
        <authorList>
            <person name="Zhang R.-G."/>
        </authorList>
    </citation>
    <scope>NUCLEOTIDE SEQUENCE</scope>
    <source>
        <strain evidence="2">Huo1</strain>
        <tissue evidence="2">Leaf</tissue>
    </source>
</reference>
<organism evidence="2">
    <name type="scientific">Salvia splendens</name>
    <name type="common">Scarlet sage</name>
    <dbReference type="NCBI Taxonomy" id="180675"/>
    <lineage>
        <taxon>Eukaryota</taxon>
        <taxon>Viridiplantae</taxon>
        <taxon>Streptophyta</taxon>
        <taxon>Embryophyta</taxon>
        <taxon>Tracheophyta</taxon>
        <taxon>Spermatophyta</taxon>
        <taxon>Magnoliopsida</taxon>
        <taxon>eudicotyledons</taxon>
        <taxon>Gunneridae</taxon>
        <taxon>Pentapetalae</taxon>
        <taxon>asterids</taxon>
        <taxon>lamiids</taxon>
        <taxon>Lamiales</taxon>
        <taxon>Lamiaceae</taxon>
        <taxon>Nepetoideae</taxon>
        <taxon>Mentheae</taxon>
        <taxon>Salviinae</taxon>
        <taxon>Salvia</taxon>
        <taxon>Salvia subgen. Calosphace</taxon>
        <taxon>core Calosphace</taxon>
    </lineage>
</organism>